<feature type="transmembrane region" description="Helical" evidence="1">
    <location>
        <begin position="5"/>
        <end position="23"/>
    </location>
</feature>
<keyword evidence="1" id="KW-1133">Transmembrane helix</keyword>
<organism evidence="2 3">
    <name type="scientific">Candidatus Roizmanbacteria bacterium RIFCSPHIGHO2_02_FULL_38_11</name>
    <dbReference type="NCBI Taxonomy" id="1802039"/>
    <lineage>
        <taxon>Bacteria</taxon>
        <taxon>Candidatus Roizmaniibacteriota</taxon>
    </lineage>
</organism>
<feature type="transmembrane region" description="Helical" evidence="1">
    <location>
        <begin position="70"/>
        <end position="89"/>
    </location>
</feature>
<keyword evidence="1" id="KW-0472">Membrane</keyword>
<evidence type="ECO:0008006" key="4">
    <source>
        <dbReference type="Google" id="ProtNLM"/>
    </source>
</evidence>
<comment type="caution">
    <text evidence="2">The sequence shown here is derived from an EMBL/GenBank/DDBJ whole genome shotgun (WGS) entry which is preliminary data.</text>
</comment>
<protein>
    <recommendedName>
        <fullName evidence="4">Glycosyltransferase RgtA/B/C/D-like domain-containing protein</fullName>
    </recommendedName>
</protein>
<accession>A0A1F7GWU5</accession>
<proteinExistence type="predicted"/>
<feature type="transmembrane region" description="Helical" evidence="1">
    <location>
        <begin position="276"/>
        <end position="296"/>
    </location>
</feature>
<dbReference type="AlphaFoldDB" id="A0A1F7GWU5"/>
<dbReference type="Proteomes" id="UP000177913">
    <property type="component" value="Unassembled WGS sequence"/>
</dbReference>
<evidence type="ECO:0000256" key="1">
    <source>
        <dbReference type="SAM" id="Phobius"/>
    </source>
</evidence>
<dbReference type="EMBL" id="MFZO01000047">
    <property type="protein sequence ID" value="OGK23428.1"/>
    <property type="molecule type" value="Genomic_DNA"/>
</dbReference>
<feature type="transmembrane region" description="Helical" evidence="1">
    <location>
        <begin position="361"/>
        <end position="381"/>
    </location>
</feature>
<evidence type="ECO:0000313" key="3">
    <source>
        <dbReference type="Proteomes" id="UP000177913"/>
    </source>
</evidence>
<gene>
    <name evidence="2" type="ORF">A3C25_02040</name>
</gene>
<reference evidence="2 3" key="1">
    <citation type="journal article" date="2016" name="Nat. Commun.">
        <title>Thousands of microbial genomes shed light on interconnected biogeochemical processes in an aquifer system.</title>
        <authorList>
            <person name="Anantharaman K."/>
            <person name="Brown C.T."/>
            <person name="Hug L.A."/>
            <person name="Sharon I."/>
            <person name="Castelle C.J."/>
            <person name="Probst A.J."/>
            <person name="Thomas B.C."/>
            <person name="Singh A."/>
            <person name="Wilkins M.J."/>
            <person name="Karaoz U."/>
            <person name="Brodie E.L."/>
            <person name="Williams K.H."/>
            <person name="Hubbard S.S."/>
            <person name="Banfield J.F."/>
        </authorList>
    </citation>
    <scope>NUCLEOTIDE SEQUENCE [LARGE SCALE GENOMIC DNA]</scope>
</reference>
<name>A0A1F7GWU5_9BACT</name>
<keyword evidence="1" id="KW-0812">Transmembrane</keyword>
<sequence>MLKKIIAAALFIFVIFLFCYFRLKPLYFQTVGYTYDQGRDFLKAAEIILDKNPTFIGPTTGIQGLFHGAWYYYILVIPFILFGGAPIGFYHFNFFLHLVSFILLMYFIYKYFGFLASLMVTLLIATSPYFIFTSIFVGNNIMVLPTLLLFLLINFFLVNRNHKKIALLVFLAGLFAGLITEFELAFGFFLLPSYILLIFLLESLRQTFMNVRNLLIFFAGLAIPFIPRLFFELKNNFSQTRIFFQNLLQGTTQNVNSYAEVLQDRVNLFFGYYKSLFANDAILIIFTLLFLVFLIAVLENKVKKYDSLLNFLIPLLSFLFFFSVLYKENFFWGNYFEGIQYVFLLIMAVFFTIQFKVHSILFSFLKLSFVVALLGNSILMFSKDVRSRSMSSGILKSQHEIVNHIQKSEGNHQDYCVKVYTPPVIPYTYNYLFLYNKLSKKIETPKSDWIDRRCWYIIETDENNERLTEWLDKNIPRKARLTIKKSFNEVNVFLYELD</sequence>
<feature type="transmembrane region" description="Helical" evidence="1">
    <location>
        <begin position="211"/>
        <end position="231"/>
    </location>
</feature>
<feature type="transmembrane region" description="Helical" evidence="1">
    <location>
        <begin position="308"/>
        <end position="326"/>
    </location>
</feature>
<feature type="transmembrane region" description="Helical" evidence="1">
    <location>
        <begin position="130"/>
        <end position="153"/>
    </location>
</feature>
<evidence type="ECO:0000313" key="2">
    <source>
        <dbReference type="EMBL" id="OGK23428.1"/>
    </source>
</evidence>
<feature type="transmembrane region" description="Helical" evidence="1">
    <location>
        <begin position="338"/>
        <end position="355"/>
    </location>
</feature>
<feature type="transmembrane region" description="Helical" evidence="1">
    <location>
        <begin position="165"/>
        <end position="191"/>
    </location>
</feature>